<dbReference type="AlphaFoldDB" id="A0A7Z7IZA0"/>
<reference evidence="2 3" key="1">
    <citation type="submission" date="2017-10" db="EMBL/GenBank/DDBJ databases">
        <authorList>
            <person name="Regsiter A."/>
            <person name="William W."/>
        </authorList>
    </citation>
    <scope>NUCLEOTIDE SEQUENCE [LARGE SCALE GENOMIC DNA]</scope>
    <source>
        <strain evidence="2 3">CFBP6991</strain>
    </source>
</reference>
<evidence type="ECO:0000256" key="1">
    <source>
        <dbReference type="SAM" id="MobiDB-lite"/>
    </source>
</evidence>
<evidence type="ECO:0000313" key="2">
    <source>
        <dbReference type="EMBL" id="SOO22958.1"/>
    </source>
</evidence>
<feature type="region of interest" description="Disordered" evidence="1">
    <location>
        <begin position="34"/>
        <end position="71"/>
    </location>
</feature>
<comment type="caution">
    <text evidence="2">The sequence shown here is derived from an EMBL/GenBank/DDBJ whole genome shotgun (WGS) entry which is preliminary data.</text>
</comment>
<dbReference type="EMBL" id="OCZC01000046">
    <property type="protein sequence ID" value="SOO22958.1"/>
    <property type="molecule type" value="Genomic_DNA"/>
</dbReference>
<name>A0A7Z7IZA0_XANCH</name>
<proteinExistence type="predicted"/>
<protein>
    <submittedName>
        <fullName evidence="2">Uncharacterized protein</fullName>
    </submittedName>
</protein>
<accession>A0A7Z7IZA0</accession>
<feature type="compositionally biased region" description="Basic residues" evidence="1">
    <location>
        <begin position="54"/>
        <end position="63"/>
    </location>
</feature>
<organism evidence="2 3">
    <name type="scientific">Xanthomonas campestris pv. phaseoli</name>
    <dbReference type="NCBI Taxonomy" id="317013"/>
    <lineage>
        <taxon>Bacteria</taxon>
        <taxon>Pseudomonadati</taxon>
        <taxon>Pseudomonadota</taxon>
        <taxon>Gammaproteobacteria</taxon>
        <taxon>Lysobacterales</taxon>
        <taxon>Lysobacteraceae</taxon>
        <taxon>Xanthomonas</taxon>
    </lineage>
</organism>
<feature type="region of interest" description="Disordered" evidence="1">
    <location>
        <begin position="1"/>
        <end position="20"/>
    </location>
</feature>
<dbReference type="Proteomes" id="UP000234345">
    <property type="component" value="Unassembled WGS sequence"/>
</dbReference>
<gene>
    <name evidence="2" type="ORF">XFF6991_180066</name>
</gene>
<feature type="compositionally biased region" description="Basic and acidic residues" evidence="1">
    <location>
        <begin position="44"/>
        <end position="53"/>
    </location>
</feature>
<feature type="compositionally biased region" description="Pro residues" evidence="1">
    <location>
        <begin position="1"/>
        <end position="13"/>
    </location>
</feature>
<sequence>MTARPLPHPPFGHLPPVNGRREQALLTGSARAYSTQFPLPHAGKVSEGREKAARQAHHRHPAIRRPQTSSYLAAQQAFPRRAG</sequence>
<evidence type="ECO:0000313" key="3">
    <source>
        <dbReference type="Proteomes" id="UP000234345"/>
    </source>
</evidence>